<dbReference type="AlphaFoldDB" id="A0A9C6UAG3"/>
<feature type="compositionally biased region" description="Polar residues" evidence="1">
    <location>
        <begin position="23"/>
        <end position="36"/>
    </location>
</feature>
<accession>A0A9C6UAG3</accession>
<reference evidence="3" key="1">
    <citation type="submission" date="2025-08" db="UniProtKB">
        <authorList>
            <consortium name="RefSeq"/>
        </authorList>
    </citation>
    <scope>IDENTIFICATION</scope>
    <source>
        <tissue evidence="3">Whole organism</tissue>
    </source>
</reference>
<feature type="region of interest" description="Disordered" evidence="1">
    <location>
        <begin position="449"/>
        <end position="496"/>
    </location>
</feature>
<protein>
    <submittedName>
        <fullName evidence="3">Uncharacterized protein LOC127750081</fullName>
    </submittedName>
</protein>
<dbReference type="KEGG" id="foc:127750081"/>
<keyword evidence="2" id="KW-1185">Reference proteome</keyword>
<evidence type="ECO:0000313" key="2">
    <source>
        <dbReference type="Proteomes" id="UP000504606"/>
    </source>
</evidence>
<feature type="region of interest" description="Disordered" evidence="1">
    <location>
        <begin position="81"/>
        <end position="221"/>
    </location>
</feature>
<name>A0A9C6UAG3_FRAOC</name>
<organism evidence="2 3">
    <name type="scientific">Frankliniella occidentalis</name>
    <name type="common">Western flower thrips</name>
    <name type="synonym">Euthrips occidentalis</name>
    <dbReference type="NCBI Taxonomy" id="133901"/>
    <lineage>
        <taxon>Eukaryota</taxon>
        <taxon>Metazoa</taxon>
        <taxon>Ecdysozoa</taxon>
        <taxon>Arthropoda</taxon>
        <taxon>Hexapoda</taxon>
        <taxon>Insecta</taxon>
        <taxon>Pterygota</taxon>
        <taxon>Neoptera</taxon>
        <taxon>Paraneoptera</taxon>
        <taxon>Thysanoptera</taxon>
        <taxon>Terebrantia</taxon>
        <taxon>Thripoidea</taxon>
        <taxon>Thripidae</taxon>
        <taxon>Frankliniella</taxon>
    </lineage>
</organism>
<evidence type="ECO:0000256" key="1">
    <source>
        <dbReference type="SAM" id="MobiDB-lite"/>
    </source>
</evidence>
<feature type="compositionally biased region" description="Basic residues" evidence="1">
    <location>
        <begin position="128"/>
        <end position="140"/>
    </location>
</feature>
<dbReference type="Proteomes" id="UP000504606">
    <property type="component" value="Unplaced"/>
</dbReference>
<sequence>MHGAEVLASGDTLPEQNGPGKMLTTTCVMSDTSRVSENPVEVPRGASWSTSASTLAQEDAPTPMLQAVEDEYTRVELDCVPLPPLPPSARGRVASRVRSRAEHREPSSSSGSEASCRNDAPRHFAWGRLRKRRTARKLSSRSKGMWGHGTDHWMSPWASRAGGTSSSSSATVPTSSTTDSSSSSTSPTAPSPMATDSSSSSSSPESPLPTAPNESPPRSAISLEDAVVVRTTSAEQNEARRSLWDITVAMSKSTVTVALVQPDRSVLYRIPLVWLLSELGVCANNENTKALLNFGGGGCSHAPVTVNVARMFRPLEGEDDLARMPLGRLLKESPPRMPTAAEQATLTLRRPWHGDGALAPLKDVDATPAHLTAALCEGSRGPRGVAASKWTRKCRRKTTLALRELFRDGGLVSVLHRVRTAPGLPASDAGAAVRREAECPAVHSAPVLSTAASCPRPEPPCSSTQLTLDRRKSPPPPPPPRASPRRRGRKRSLSLGSEPLAKLPVSFLSTAFSRVARGEGAEHTVCVPLPRPGCLRGRVLSSAPTSRRRT</sequence>
<dbReference type="GeneID" id="127750081"/>
<feature type="compositionally biased region" description="Low complexity" evidence="1">
    <location>
        <begin position="164"/>
        <end position="205"/>
    </location>
</feature>
<gene>
    <name evidence="3" type="primary">LOC127750081</name>
</gene>
<proteinExistence type="predicted"/>
<dbReference type="RefSeq" id="XP_052126594.1">
    <property type="nucleotide sequence ID" value="XM_052270634.1"/>
</dbReference>
<evidence type="ECO:0000313" key="3">
    <source>
        <dbReference type="RefSeq" id="XP_052126594.1"/>
    </source>
</evidence>
<feature type="region of interest" description="Disordered" evidence="1">
    <location>
        <begin position="1"/>
        <end position="62"/>
    </location>
</feature>
<feature type="compositionally biased region" description="Basic residues" evidence="1">
    <location>
        <begin position="483"/>
        <end position="492"/>
    </location>
</feature>
<feature type="compositionally biased region" description="Polar residues" evidence="1">
    <location>
        <begin position="47"/>
        <end position="56"/>
    </location>
</feature>